<evidence type="ECO:0000256" key="1">
    <source>
        <dbReference type="SAM" id="MobiDB-lite"/>
    </source>
</evidence>
<sequence length="91" mass="9506">MLSQVLAPPPTRVRSRVPIRVLPAGPIGAADIATDPAPVRAHGRAWVRAYGRAYRVPSGKDSARYGARAPAAPPPAPRATGTDWDGFEPGA</sequence>
<dbReference type="EMBL" id="LJGU01000145">
    <property type="protein sequence ID" value="OEU96271.1"/>
    <property type="molecule type" value="Genomic_DNA"/>
</dbReference>
<feature type="region of interest" description="Disordered" evidence="1">
    <location>
        <begin position="57"/>
        <end position="91"/>
    </location>
</feature>
<evidence type="ECO:0000313" key="2">
    <source>
        <dbReference type="EMBL" id="OEU96271.1"/>
    </source>
</evidence>
<dbReference type="STRING" id="1075402.AN216_21520"/>
<reference evidence="2 3" key="1">
    <citation type="journal article" date="2016" name="Front. Microbiol.">
        <title>Comparative Genomics Analysis of Streptomyces Species Reveals Their Adaptation to the Marine Environment and Their Diversity at the Genomic Level.</title>
        <authorList>
            <person name="Tian X."/>
            <person name="Zhang Z."/>
            <person name="Yang T."/>
            <person name="Chen M."/>
            <person name="Li J."/>
            <person name="Chen F."/>
            <person name="Yang J."/>
            <person name="Li W."/>
            <person name="Zhang B."/>
            <person name="Zhang Z."/>
            <person name="Wu J."/>
            <person name="Zhang C."/>
            <person name="Long L."/>
            <person name="Xiao J."/>
        </authorList>
    </citation>
    <scope>NUCLEOTIDE SEQUENCE [LARGE SCALE GENOMIC DNA]</scope>
    <source>
        <strain evidence="2 3">SCSIO 02100</strain>
    </source>
</reference>
<evidence type="ECO:0000313" key="3">
    <source>
        <dbReference type="Proteomes" id="UP000176101"/>
    </source>
</evidence>
<protein>
    <submittedName>
        <fullName evidence="2">Uncharacterized protein</fullName>
    </submittedName>
</protein>
<comment type="caution">
    <text evidence="2">The sequence shown here is derived from an EMBL/GenBank/DDBJ whole genome shotgun (WGS) entry which is preliminary data.</text>
</comment>
<dbReference type="Proteomes" id="UP000176101">
    <property type="component" value="Unassembled WGS sequence"/>
</dbReference>
<organism evidence="2 3">
    <name type="scientific">Streptomyces oceani</name>
    <dbReference type="NCBI Taxonomy" id="1075402"/>
    <lineage>
        <taxon>Bacteria</taxon>
        <taxon>Bacillati</taxon>
        <taxon>Actinomycetota</taxon>
        <taxon>Actinomycetes</taxon>
        <taxon>Kitasatosporales</taxon>
        <taxon>Streptomycetaceae</taxon>
        <taxon>Streptomyces</taxon>
    </lineage>
</organism>
<accession>A0A1E7JX88</accession>
<proteinExistence type="predicted"/>
<gene>
    <name evidence="2" type="ORF">AN216_21520</name>
</gene>
<name>A0A1E7JX88_9ACTN</name>
<dbReference type="AlphaFoldDB" id="A0A1E7JX88"/>
<keyword evidence="3" id="KW-1185">Reference proteome</keyword>